<reference evidence="2 3" key="1">
    <citation type="submission" date="2019-02" db="EMBL/GenBank/DDBJ databases">
        <title>Genome sequencing of the rare red list fungi Phellinidium pouzarii.</title>
        <authorList>
            <person name="Buettner E."/>
            <person name="Kellner H."/>
        </authorList>
    </citation>
    <scope>NUCLEOTIDE SEQUENCE [LARGE SCALE GENOMIC DNA]</scope>
    <source>
        <strain evidence="2 3">DSM 108285</strain>
    </source>
</reference>
<dbReference type="EMBL" id="SGPK01000166">
    <property type="protein sequence ID" value="THH06969.1"/>
    <property type="molecule type" value="Genomic_DNA"/>
</dbReference>
<protein>
    <recommendedName>
        <fullName evidence="4">Phytocyanin domain-containing protein</fullName>
    </recommendedName>
</protein>
<evidence type="ECO:0008006" key="4">
    <source>
        <dbReference type="Google" id="ProtNLM"/>
    </source>
</evidence>
<name>A0A4S4L6D4_9AGAM</name>
<accession>A0A4S4L6D4</accession>
<feature type="signal peptide" evidence="1">
    <location>
        <begin position="1"/>
        <end position="19"/>
    </location>
</feature>
<gene>
    <name evidence="2" type="ORF">EW145_g3713</name>
</gene>
<keyword evidence="3" id="KW-1185">Reference proteome</keyword>
<evidence type="ECO:0000256" key="1">
    <source>
        <dbReference type="SAM" id="SignalP"/>
    </source>
</evidence>
<dbReference type="PANTHER" id="PTHR34883">
    <property type="entry name" value="SERINE-RICH PROTEIN, PUTATIVE-RELATED-RELATED"/>
    <property type="match status" value="1"/>
</dbReference>
<dbReference type="PANTHER" id="PTHR34883:SF15">
    <property type="entry name" value="EXTRACELLULAR SERINE-RICH PROTEIN"/>
    <property type="match status" value="1"/>
</dbReference>
<dbReference type="InterPro" id="IPR008972">
    <property type="entry name" value="Cupredoxin"/>
</dbReference>
<keyword evidence="1" id="KW-0732">Signal</keyword>
<dbReference type="Proteomes" id="UP000308199">
    <property type="component" value="Unassembled WGS sequence"/>
</dbReference>
<organism evidence="2 3">
    <name type="scientific">Phellinidium pouzarii</name>
    <dbReference type="NCBI Taxonomy" id="167371"/>
    <lineage>
        <taxon>Eukaryota</taxon>
        <taxon>Fungi</taxon>
        <taxon>Dikarya</taxon>
        <taxon>Basidiomycota</taxon>
        <taxon>Agaricomycotina</taxon>
        <taxon>Agaricomycetes</taxon>
        <taxon>Hymenochaetales</taxon>
        <taxon>Hymenochaetaceae</taxon>
        <taxon>Phellinidium</taxon>
    </lineage>
</organism>
<feature type="chain" id="PRO_5020936598" description="Phytocyanin domain-containing protein" evidence="1">
    <location>
        <begin position="20"/>
        <end position="212"/>
    </location>
</feature>
<proteinExistence type="predicted"/>
<sequence length="212" mass="21015">MHAVSTAAVLALSSSFAAAANVFVQVGGNMTAGDNTTTFSPQRVVAKANDIVVFNFSQGTHSATQSTFASPCIPAHDTNITINGFDSGLRQAGNAGGAVTILSVPISDPNEAIWFYDASPGACGSGAVGSINDNENGNATLAGFVRNAERLNGTAALSSSVSATATFAVSSTVSSSSAGSSGTSSAGYSTSVMTSASVFGPLAVFAFGFALF</sequence>
<dbReference type="SUPFAM" id="SSF49503">
    <property type="entry name" value="Cupredoxins"/>
    <property type="match status" value="1"/>
</dbReference>
<dbReference type="AlphaFoldDB" id="A0A4S4L6D4"/>
<evidence type="ECO:0000313" key="2">
    <source>
        <dbReference type="EMBL" id="THH06969.1"/>
    </source>
</evidence>
<comment type="caution">
    <text evidence="2">The sequence shown here is derived from an EMBL/GenBank/DDBJ whole genome shotgun (WGS) entry which is preliminary data.</text>
</comment>
<dbReference type="InterPro" id="IPR052953">
    <property type="entry name" value="Ser-rich/MCO-related"/>
</dbReference>
<dbReference type="OrthoDB" id="2331100at2759"/>
<dbReference type="Gene3D" id="2.60.40.420">
    <property type="entry name" value="Cupredoxins - blue copper proteins"/>
    <property type="match status" value="1"/>
</dbReference>
<evidence type="ECO:0000313" key="3">
    <source>
        <dbReference type="Proteomes" id="UP000308199"/>
    </source>
</evidence>